<evidence type="ECO:0000313" key="1">
    <source>
        <dbReference type="EMBL" id="MDP9839062.1"/>
    </source>
</evidence>
<protein>
    <submittedName>
        <fullName evidence="1">Uncharacterized protein</fullName>
    </submittedName>
</protein>
<organism evidence="1 2">
    <name type="scientific">Neorhizobium huautlense</name>
    <dbReference type="NCBI Taxonomy" id="67774"/>
    <lineage>
        <taxon>Bacteria</taxon>
        <taxon>Pseudomonadati</taxon>
        <taxon>Pseudomonadota</taxon>
        <taxon>Alphaproteobacteria</taxon>
        <taxon>Hyphomicrobiales</taxon>
        <taxon>Rhizobiaceae</taxon>
        <taxon>Rhizobium/Agrobacterium group</taxon>
        <taxon>Neorhizobium</taxon>
    </lineage>
</organism>
<sequence>MSKAQQRDDAAISRMTASNMSNAKWKKLFDTLVPLELGKLRWKFVRNECIYNAGLHPFADSYLETGLGDVLPSPYGPYRNIEWIEIAEEHAEKVLAALQPIGRFPFSRSAHDLKVVAYNNPDA</sequence>
<proteinExistence type="predicted"/>
<gene>
    <name evidence="1" type="ORF">J2T09_003837</name>
</gene>
<keyword evidence="2" id="KW-1185">Reference proteome</keyword>
<evidence type="ECO:0000313" key="2">
    <source>
        <dbReference type="Proteomes" id="UP001241472"/>
    </source>
</evidence>
<comment type="caution">
    <text evidence="1">The sequence shown here is derived from an EMBL/GenBank/DDBJ whole genome shotgun (WGS) entry which is preliminary data.</text>
</comment>
<dbReference type="RefSeq" id="WP_306837531.1">
    <property type="nucleotide sequence ID" value="NZ_JAUSRF010000013.1"/>
</dbReference>
<accession>A0ABT9PXC2</accession>
<name>A0ABT9PXC2_9HYPH</name>
<dbReference type="EMBL" id="JAUSRF010000013">
    <property type="protein sequence ID" value="MDP9839062.1"/>
    <property type="molecule type" value="Genomic_DNA"/>
</dbReference>
<dbReference type="Proteomes" id="UP001241472">
    <property type="component" value="Unassembled WGS sequence"/>
</dbReference>
<reference evidence="1 2" key="1">
    <citation type="submission" date="2023-07" db="EMBL/GenBank/DDBJ databases">
        <title>Sorghum-associated microbial communities from plants grown in Nebraska, USA.</title>
        <authorList>
            <person name="Schachtman D."/>
        </authorList>
    </citation>
    <scope>NUCLEOTIDE SEQUENCE [LARGE SCALE GENOMIC DNA]</scope>
    <source>
        <strain evidence="1 2">DS1307</strain>
    </source>
</reference>